<dbReference type="PROSITE" id="PS50011">
    <property type="entry name" value="PROTEIN_KINASE_DOM"/>
    <property type="match status" value="1"/>
</dbReference>
<evidence type="ECO:0000256" key="1">
    <source>
        <dbReference type="ARBA" id="ARBA00022741"/>
    </source>
</evidence>
<feature type="binding site" evidence="3">
    <location>
        <position position="190"/>
    </location>
    <ligand>
        <name>ATP</name>
        <dbReference type="ChEBI" id="CHEBI:30616"/>
    </ligand>
</feature>
<dbReference type="STRING" id="1314771.A0A197K9W0"/>
<dbReference type="PANTHER" id="PTHR24345">
    <property type="entry name" value="SERINE/THREONINE-PROTEIN KINASE PLK"/>
    <property type="match status" value="1"/>
</dbReference>
<evidence type="ECO:0000313" key="7">
    <source>
        <dbReference type="EMBL" id="OAQ33973.1"/>
    </source>
</evidence>
<dbReference type="InterPro" id="IPR000719">
    <property type="entry name" value="Prot_kinase_dom"/>
</dbReference>
<evidence type="ECO:0000313" key="8">
    <source>
        <dbReference type="Proteomes" id="UP000078512"/>
    </source>
</evidence>
<dbReference type="SUPFAM" id="SSF56112">
    <property type="entry name" value="Protein kinase-like (PK-like)"/>
    <property type="match status" value="1"/>
</dbReference>
<dbReference type="OrthoDB" id="2363807at2759"/>
<reference evidence="7 8" key="1">
    <citation type="submission" date="2016-05" db="EMBL/GenBank/DDBJ databases">
        <title>Genome sequencing reveals origins of a unique bacterial endosymbiosis in the earliest lineages of terrestrial Fungi.</title>
        <authorList>
            <consortium name="DOE Joint Genome Institute"/>
            <person name="Uehling J."/>
            <person name="Gryganskyi A."/>
            <person name="Hameed K."/>
            <person name="Tschaplinski T."/>
            <person name="Misztal P."/>
            <person name="Wu S."/>
            <person name="Desiro A."/>
            <person name="Vande Pol N."/>
            <person name="Du Z.-Y."/>
            <person name="Zienkiewicz A."/>
            <person name="Zienkiewicz K."/>
            <person name="Morin E."/>
            <person name="Tisserant E."/>
            <person name="Splivallo R."/>
            <person name="Hainaut M."/>
            <person name="Henrissat B."/>
            <person name="Ohm R."/>
            <person name="Kuo A."/>
            <person name="Yan J."/>
            <person name="Lipzen A."/>
            <person name="Nolan M."/>
            <person name="Labutti K."/>
            <person name="Barry K."/>
            <person name="Goldstein A."/>
            <person name="Labbe J."/>
            <person name="Schadt C."/>
            <person name="Tuskan G."/>
            <person name="Grigoriev I."/>
            <person name="Martin F."/>
            <person name="Vilgalys R."/>
            <person name="Bonito G."/>
        </authorList>
    </citation>
    <scope>NUCLEOTIDE SEQUENCE [LARGE SCALE GENOMIC DNA]</scope>
    <source>
        <strain evidence="7 8">AG-77</strain>
    </source>
</reference>
<dbReference type="Gene3D" id="1.10.510.10">
    <property type="entry name" value="Transferase(Phosphotransferase) domain 1"/>
    <property type="match status" value="1"/>
</dbReference>
<keyword evidence="7" id="KW-0418">Kinase</keyword>
<feature type="region of interest" description="Disordered" evidence="5">
    <location>
        <begin position="127"/>
        <end position="146"/>
    </location>
</feature>
<dbReference type="Pfam" id="PF00069">
    <property type="entry name" value="Pkinase"/>
    <property type="match status" value="1"/>
</dbReference>
<dbReference type="InterPro" id="IPR017441">
    <property type="entry name" value="Protein_kinase_ATP_BS"/>
</dbReference>
<dbReference type="PROSITE" id="PS00107">
    <property type="entry name" value="PROTEIN_KINASE_ATP"/>
    <property type="match status" value="1"/>
</dbReference>
<name>A0A197K9W0_9FUNG</name>
<dbReference type="PANTHER" id="PTHR24345:SF43">
    <property type="entry name" value="INACTIVE SERINE_THREONINE-PROTEIN KINASE PLK5"/>
    <property type="match status" value="1"/>
</dbReference>
<evidence type="ECO:0000256" key="3">
    <source>
        <dbReference type="PROSITE-ProRule" id="PRU10141"/>
    </source>
</evidence>
<feature type="region of interest" description="Disordered" evidence="5">
    <location>
        <begin position="1"/>
        <end position="55"/>
    </location>
</feature>
<keyword evidence="8" id="KW-1185">Reference proteome</keyword>
<protein>
    <submittedName>
        <fullName evidence="7">Kinase-like protein</fullName>
    </submittedName>
</protein>
<gene>
    <name evidence="7" type="ORF">K457DRAFT_15170</name>
</gene>
<dbReference type="AlphaFoldDB" id="A0A197K9W0"/>
<organism evidence="7 8">
    <name type="scientific">Linnemannia elongata AG-77</name>
    <dbReference type="NCBI Taxonomy" id="1314771"/>
    <lineage>
        <taxon>Eukaryota</taxon>
        <taxon>Fungi</taxon>
        <taxon>Fungi incertae sedis</taxon>
        <taxon>Mucoromycota</taxon>
        <taxon>Mortierellomycotina</taxon>
        <taxon>Mortierellomycetes</taxon>
        <taxon>Mortierellales</taxon>
        <taxon>Mortierellaceae</taxon>
        <taxon>Linnemannia</taxon>
    </lineage>
</organism>
<dbReference type="GO" id="GO:0005634">
    <property type="term" value="C:nucleus"/>
    <property type="evidence" value="ECO:0007669"/>
    <property type="project" value="TreeGrafter"/>
</dbReference>
<dbReference type="GO" id="GO:0005524">
    <property type="term" value="F:ATP binding"/>
    <property type="evidence" value="ECO:0007669"/>
    <property type="project" value="UniProtKB-UniRule"/>
</dbReference>
<evidence type="ECO:0000256" key="4">
    <source>
        <dbReference type="RuleBase" id="RU000304"/>
    </source>
</evidence>
<dbReference type="InterPro" id="IPR008271">
    <property type="entry name" value="Ser/Thr_kinase_AS"/>
</dbReference>
<feature type="compositionally biased region" description="Low complexity" evidence="5">
    <location>
        <begin position="35"/>
        <end position="49"/>
    </location>
</feature>
<feature type="domain" description="Protein kinase" evidence="6">
    <location>
        <begin position="162"/>
        <end position="412"/>
    </location>
</feature>
<dbReference type="SMART" id="SM00220">
    <property type="entry name" value="S_TKc"/>
    <property type="match status" value="1"/>
</dbReference>
<keyword evidence="2 3" id="KW-0067">ATP-binding</keyword>
<keyword evidence="7" id="KW-0808">Transferase</keyword>
<dbReference type="GO" id="GO:0000776">
    <property type="term" value="C:kinetochore"/>
    <property type="evidence" value="ECO:0007669"/>
    <property type="project" value="TreeGrafter"/>
</dbReference>
<dbReference type="PROSITE" id="PS00108">
    <property type="entry name" value="PROTEIN_KINASE_ST"/>
    <property type="match status" value="1"/>
</dbReference>
<evidence type="ECO:0000256" key="5">
    <source>
        <dbReference type="SAM" id="MobiDB-lite"/>
    </source>
</evidence>
<dbReference type="GO" id="GO:0004674">
    <property type="term" value="F:protein serine/threonine kinase activity"/>
    <property type="evidence" value="ECO:0007669"/>
    <property type="project" value="UniProtKB-KW"/>
</dbReference>
<keyword evidence="4" id="KW-0723">Serine/threonine-protein kinase</keyword>
<keyword evidence="1 3" id="KW-0547">Nucleotide-binding</keyword>
<dbReference type="InterPro" id="IPR011009">
    <property type="entry name" value="Kinase-like_dom_sf"/>
</dbReference>
<evidence type="ECO:0000256" key="2">
    <source>
        <dbReference type="ARBA" id="ARBA00022840"/>
    </source>
</evidence>
<sequence length="472" mass="52213">MSNPHSSNNEAQTSTNARHSNGSSEIHTNKDMSSTTTNVPTTPVLNGNNSTSKNSLPIASSGSSLVISNSSEYPPFIITLPINSQPQSRLSNQIHSLARSITPIGNRLLTSPVPLVRTPCGSGWKLNDPSRDFSKGKGMANENNENDEISGYFVDQDTGKRYKKDGPLGEGGFGLVYKVVDDDGEAYALKTFKDDGSGRKREINMLGAAGKHANLVKYFGLVNDPNGKYPLFELCRPLDLFGLLCSRGRLTYPEVRYFGLGIAAGLAHLHGKGIIHRDLKPENVFISFDMQVRVGDLGLAARYDSRRTIKGLVGTQYFIAPEVVNGEAHTYAMDVFSFGCIVYMMFLGSRPCLTTRDQIFPSQLENILLENQASKRPNKSLIPDAQALLRNLLSFHPPARPKPSRMALQTFFLMGHSPAKLDEDVFYTPYEPVNENKRKDAPAQEKEKTRAVQKVKYEYEDVLEDPNVDFDL</sequence>
<dbReference type="EMBL" id="KV442019">
    <property type="protein sequence ID" value="OAQ33973.1"/>
    <property type="molecule type" value="Genomic_DNA"/>
</dbReference>
<comment type="similarity">
    <text evidence="4">Belongs to the protein kinase superfamily.</text>
</comment>
<evidence type="ECO:0000259" key="6">
    <source>
        <dbReference type="PROSITE" id="PS50011"/>
    </source>
</evidence>
<dbReference type="GO" id="GO:0005737">
    <property type="term" value="C:cytoplasm"/>
    <property type="evidence" value="ECO:0007669"/>
    <property type="project" value="TreeGrafter"/>
</dbReference>
<proteinExistence type="inferred from homology"/>
<accession>A0A197K9W0</accession>
<feature type="compositionally biased region" description="Polar residues" evidence="5">
    <location>
        <begin position="1"/>
        <end position="34"/>
    </location>
</feature>
<dbReference type="GO" id="GO:0007052">
    <property type="term" value="P:mitotic spindle organization"/>
    <property type="evidence" value="ECO:0007669"/>
    <property type="project" value="TreeGrafter"/>
</dbReference>
<dbReference type="GO" id="GO:0000922">
    <property type="term" value="C:spindle pole"/>
    <property type="evidence" value="ECO:0007669"/>
    <property type="project" value="TreeGrafter"/>
</dbReference>
<dbReference type="Proteomes" id="UP000078512">
    <property type="component" value="Unassembled WGS sequence"/>
</dbReference>